<accession>A0ABQ9LYT3</accession>
<evidence type="ECO:0000256" key="1">
    <source>
        <dbReference type="SAM" id="SignalP"/>
    </source>
</evidence>
<dbReference type="EMBL" id="JARPOI010000009">
    <property type="protein sequence ID" value="KAJ9173182.1"/>
    <property type="molecule type" value="Genomic_DNA"/>
</dbReference>
<keyword evidence="3" id="KW-1185">Reference proteome</keyword>
<comment type="caution">
    <text evidence="2">The sequence shown here is derived from an EMBL/GenBank/DDBJ whole genome shotgun (WGS) entry which is preliminary data.</text>
</comment>
<feature type="signal peptide" evidence="1">
    <location>
        <begin position="1"/>
        <end position="29"/>
    </location>
</feature>
<dbReference type="Proteomes" id="UP001174677">
    <property type="component" value="Chromosome 9"/>
</dbReference>
<evidence type="ECO:0000313" key="2">
    <source>
        <dbReference type="EMBL" id="KAJ9173182.1"/>
    </source>
</evidence>
<protein>
    <submittedName>
        <fullName evidence="2">Uncharacterized protein</fullName>
    </submittedName>
</protein>
<reference evidence="2" key="1">
    <citation type="journal article" date="2023" name="Plant Biotechnol. J.">
        <title>Chromosome-level wild Hevea brasiliensis genome provides new tools for genomic-assisted breeding and valuable loci to elevate rubber yield.</title>
        <authorList>
            <person name="Cheng H."/>
            <person name="Song X."/>
            <person name="Hu Y."/>
            <person name="Wu T."/>
            <person name="Yang Q."/>
            <person name="An Z."/>
            <person name="Feng S."/>
            <person name="Deng Z."/>
            <person name="Wu W."/>
            <person name="Zeng X."/>
            <person name="Tu M."/>
            <person name="Wang X."/>
            <person name="Huang H."/>
        </authorList>
    </citation>
    <scope>NUCLEOTIDE SEQUENCE</scope>
    <source>
        <strain evidence="2">MT/VB/25A 57/8</strain>
    </source>
</reference>
<keyword evidence="1" id="KW-0732">Signal</keyword>
<sequence length="115" mass="13053">MGIPNTILRKFPLALFALFILLYTNRCRAALLAKSNNTFHCNGRDDCFISDDLELESFMESYASIYSSRMLAANVKIGVIPQDSSDTPKVCPNSPQYCYPPRTPERCKQSYNRNC</sequence>
<evidence type="ECO:0000313" key="3">
    <source>
        <dbReference type="Proteomes" id="UP001174677"/>
    </source>
</evidence>
<gene>
    <name evidence="2" type="ORF">P3X46_016345</name>
</gene>
<proteinExistence type="predicted"/>
<name>A0ABQ9LYT3_HEVBR</name>
<feature type="chain" id="PRO_5045908410" evidence="1">
    <location>
        <begin position="30"/>
        <end position="115"/>
    </location>
</feature>
<organism evidence="2 3">
    <name type="scientific">Hevea brasiliensis</name>
    <name type="common">Para rubber tree</name>
    <name type="synonym">Siphonia brasiliensis</name>
    <dbReference type="NCBI Taxonomy" id="3981"/>
    <lineage>
        <taxon>Eukaryota</taxon>
        <taxon>Viridiplantae</taxon>
        <taxon>Streptophyta</taxon>
        <taxon>Embryophyta</taxon>
        <taxon>Tracheophyta</taxon>
        <taxon>Spermatophyta</taxon>
        <taxon>Magnoliopsida</taxon>
        <taxon>eudicotyledons</taxon>
        <taxon>Gunneridae</taxon>
        <taxon>Pentapetalae</taxon>
        <taxon>rosids</taxon>
        <taxon>fabids</taxon>
        <taxon>Malpighiales</taxon>
        <taxon>Euphorbiaceae</taxon>
        <taxon>Crotonoideae</taxon>
        <taxon>Micrandreae</taxon>
        <taxon>Hevea</taxon>
    </lineage>
</organism>